<dbReference type="EMBL" id="KY774314">
    <property type="protein sequence ID" value="ART31863.1"/>
    <property type="molecule type" value="Genomic_DNA"/>
</dbReference>
<reference evidence="2" key="1">
    <citation type="submission" date="2017-03" db="EMBL/GenBank/DDBJ databases">
        <title>The mitochondrial genome of the carnivorous plant Utricularia reniformis (Lentibulariaceae): structure, comparative analysis and evolutionary landmarks.</title>
        <authorList>
            <person name="Silva S.R."/>
            <person name="Alvarenga D.O."/>
            <person name="Michael T.P."/>
            <person name="Miranda V.F.O."/>
            <person name="Varani A.M."/>
        </authorList>
    </citation>
    <scope>NUCLEOTIDE SEQUENCE</scope>
</reference>
<proteinExistence type="predicted"/>
<keyword evidence="1" id="KW-1133">Transmembrane helix</keyword>
<dbReference type="AlphaFoldDB" id="A0A1Y0B399"/>
<name>A0A1Y0B399_9LAMI</name>
<protein>
    <submittedName>
        <fullName evidence="2">Uncharacterized protein</fullName>
    </submittedName>
</protein>
<gene>
    <name evidence="2" type="ORF">AEK19_MT1681</name>
</gene>
<accession>A0A1Y0B399</accession>
<keyword evidence="1" id="KW-0812">Transmembrane</keyword>
<evidence type="ECO:0000313" key="2">
    <source>
        <dbReference type="EMBL" id="ART31863.1"/>
    </source>
</evidence>
<evidence type="ECO:0000256" key="1">
    <source>
        <dbReference type="SAM" id="Phobius"/>
    </source>
</evidence>
<keyword evidence="2" id="KW-0496">Mitochondrion</keyword>
<feature type="transmembrane region" description="Helical" evidence="1">
    <location>
        <begin position="21"/>
        <end position="41"/>
    </location>
</feature>
<organism evidence="2">
    <name type="scientific">Utricularia reniformis</name>
    <dbReference type="NCBI Taxonomy" id="192314"/>
    <lineage>
        <taxon>Eukaryota</taxon>
        <taxon>Viridiplantae</taxon>
        <taxon>Streptophyta</taxon>
        <taxon>Embryophyta</taxon>
        <taxon>Tracheophyta</taxon>
        <taxon>Spermatophyta</taxon>
        <taxon>Magnoliopsida</taxon>
        <taxon>eudicotyledons</taxon>
        <taxon>Gunneridae</taxon>
        <taxon>Pentapetalae</taxon>
        <taxon>asterids</taxon>
        <taxon>lamiids</taxon>
        <taxon>Lamiales</taxon>
        <taxon>Lentibulariaceae</taxon>
        <taxon>Utricularia</taxon>
    </lineage>
</organism>
<keyword evidence="1" id="KW-0472">Membrane</keyword>
<sequence length="67" mass="7647">MLRKYRMGFDLRIEFLRPIESSFLLSVIVPCLLGLSFSFPLRQALTAFYQLKLLGSNPAAVNLNEIN</sequence>
<geneLocation type="mitochondrion" evidence="2"/>